<feature type="domain" description="Four-carbon acid sugar kinase N-terminal" evidence="7">
    <location>
        <begin position="5"/>
        <end position="234"/>
    </location>
</feature>
<feature type="domain" description="Four-carbon acid sugar kinase nucleotide binding" evidence="8">
    <location>
        <begin position="253"/>
        <end position="403"/>
    </location>
</feature>
<dbReference type="Gene3D" id="3.40.980.20">
    <property type="entry name" value="Four-carbon acid sugar kinase, nucleotide binding domain"/>
    <property type="match status" value="1"/>
</dbReference>
<dbReference type="GO" id="GO:0005524">
    <property type="term" value="F:ATP binding"/>
    <property type="evidence" value="ECO:0007669"/>
    <property type="project" value="UniProtKB-KW"/>
</dbReference>
<keyword evidence="6" id="KW-0119">Carbohydrate metabolism</keyword>
<evidence type="ECO:0000256" key="6">
    <source>
        <dbReference type="ARBA" id="ARBA00023277"/>
    </source>
</evidence>
<dbReference type="Gene3D" id="3.40.50.10840">
    <property type="entry name" value="Putative sugar-binding, N-terminal domain"/>
    <property type="match status" value="1"/>
</dbReference>
<evidence type="ECO:0000256" key="1">
    <source>
        <dbReference type="ARBA" id="ARBA00005715"/>
    </source>
</evidence>
<reference evidence="9" key="1">
    <citation type="submission" date="2016-05" db="EMBL/GenBank/DDBJ databases">
        <authorList>
            <person name="Lavstsen T."/>
            <person name="Jespersen J.S."/>
        </authorList>
    </citation>
    <scope>NUCLEOTIDE SEQUENCE</scope>
    <source>
        <strain evidence="9">PFRJS10</strain>
    </source>
</reference>
<dbReference type="InterPro" id="IPR010737">
    <property type="entry name" value="4-carb_acid_sugar_kinase_N"/>
</dbReference>
<evidence type="ECO:0000256" key="4">
    <source>
        <dbReference type="ARBA" id="ARBA00022777"/>
    </source>
</evidence>
<gene>
    <name evidence="9" type="ORF">PFR_JS10_594</name>
</gene>
<dbReference type="AlphaFoldDB" id="A0A2C7ANQ4"/>
<dbReference type="InterPro" id="IPR031475">
    <property type="entry name" value="NBD_C"/>
</dbReference>
<dbReference type="InterPro" id="IPR042213">
    <property type="entry name" value="NBD_C_sf"/>
</dbReference>
<evidence type="ECO:0000313" key="9">
    <source>
        <dbReference type="EMBL" id="SBN38237.1"/>
    </source>
</evidence>
<name>A0A2C7ANQ4_9ACTN</name>
<keyword evidence="2" id="KW-0808">Transferase</keyword>
<sequence length="423" mass="43644">MPDVLVIGDDLTGTNATAAMYARDGLRAVTVLSTVRAEELPADLDVLACSTDSRHMTPHEAARSVTSAIERYGRAGMVIVKRVDTTLRGNIGAELEAALGCARAMNPHRRLVGLLVPAFPSAGRVTIGGYQILDDSPILMGPAGSDPFNPVRHSSVASIVTEQSSATVAQIGLDTVMAGEQALGSALLAAAADADIVIVDSVNGKHQTAIAEAATSVRGDEVDWVIFDTGPFGAAYARARGLRPGRQNADPILAIIGSPTEQSRQQADALEREADAQLVTIQPGITTVQEARLAVSRAISGGYPVVGIRTTPPETGATDPGNADRVLEFIREFAVECCAENSFGGVYATGGDVGMNVLGALGATGYAIESEVLPLAVCGALVGGPYEGLGFATKGGLIGEEDAAVRCVEALQERLGTQRTVAA</sequence>
<dbReference type="GO" id="GO:0016301">
    <property type="term" value="F:kinase activity"/>
    <property type="evidence" value="ECO:0007669"/>
    <property type="project" value="UniProtKB-KW"/>
</dbReference>
<keyword evidence="3" id="KW-0547">Nucleotide-binding</keyword>
<organism evidence="9">
    <name type="scientific">Propionibacterium freudenreichii</name>
    <dbReference type="NCBI Taxonomy" id="1744"/>
    <lineage>
        <taxon>Bacteria</taxon>
        <taxon>Bacillati</taxon>
        <taxon>Actinomycetota</taxon>
        <taxon>Actinomycetes</taxon>
        <taxon>Propionibacteriales</taxon>
        <taxon>Propionibacteriaceae</taxon>
        <taxon>Propionibacterium</taxon>
    </lineage>
</organism>
<protein>
    <submittedName>
        <fullName evidence="9">Type III effector Hrp-dependent outer protein</fullName>
    </submittedName>
</protein>
<keyword evidence="5" id="KW-0067">ATP-binding</keyword>
<dbReference type="InterPro" id="IPR037051">
    <property type="entry name" value="4-carb_acid_sugar_kinase_N_sf"/>
</dbReference>
<evidence type="ECO:0000256" key="5">
    <source>
        <dbReference type="ARBA" id="ARBA00022840"/>
    </source>
</evidence>
<dbReference type="Pfam" id="PF17042">
    <property type="entry name" value="NBD_C"/>
    <property type="match status" value="1"/>
</dbReference>
<proteinExistence type="inferred from homology"/>
<dbReference type="Pfam" id="PF07005">
    <property type="entry name" value="SBD_N"/>
    <property type="match status" value="1"/>
</dbReference>
<evidence type="ECO:0000259" key="8">
    <source>
        <dbReference type="Pfam" id="PF17042"/>
    </source>
</evidence>
<accession>A0A2C7ANQ4</accession>
<dbReference type="SUPFAM" id="SSF142764">
    <property type="entry name" value="YgbK-like"/>
    <property type="match status" value="1"/>
</dbReference>
<evidence type="ECO:0000256" key="2">
    <source>
        <dbReference type="ARBA" id="ARBA00022679"/>
    </source>
</evidence>
<dbReference type="EMBL" id="LT576035">
    <property type="protein sequence ID" value="SBN38237.1"/>
    <property type="molecule type" value="Genomic_DNA"/>
</dbReference>
<evidence type="ECO:0000256" key="3">
    <source>
        <dbReference type="ARBA" id="ARBA00022741"/>
    </source>
</evidence>
<evidence type="ECO:0000259" key="7">
    <source>
        <dbReference type="Pfam" id="PF07005"/>
    </source>
</evidence>
<keyword evidence="4" id="KW-0418">Kinase</keyword>
<comment type="similarity">
    <text evidence="1">Belongs to the four-carbon acid sugar kinase family.</text>
</comment>